<sequence>MRLTIPVLAILSLSLAACGDAPQSTAPTGGAMPVMQDVPGLTPGMTREEAAAAMGGEAGFENDIMQAGLTCVSYLTGATYAHGIFRDGTLERASGGHMMPCTFDPSI</sequence>
<feature type="signal peptide" evidence="1">
    <location>
        <begin position="1"/>
        <end position="26"/>
    </location>
</feature>
<protein>
    <submittedName>
        <fullName evidence="2">Uncharacterized protein</fullName>
    </submittedName>
</protein>
<evidence type="ECO:0000256" key="1">
    <source>
        <dbReference type="SAM" id="SignalP"/>
    </source>
</evidence>
<gene>
    <name evidence="2" type="ORF">ACFQ4E_14620</name>
</gene>
<organism evidence="2 3">
    <name type="scientific">Litorisediminicola beolgyonensis</name>
    <dbReference type="NCBI Taxonomy" id="1173614"/>
    <lineage>
        <taxon>Bacteria</taxon>
        <taxon>Pseudomonadati</taxon>
        <taxon>Pseudomonadota</taxon>
        <taxon>Alphaproteobacteria</taxon>
        <taxon>Rhodobacterales</taxon>
        <taxon>Paracoccaceae</taxon>
        <taxon>Litorisediminicola</taxon>
    </lineage>
</organism>
<dbReference type="Proteomes" id="UP001597135">
    <property type="component" value="Unassembled WGS sequence"/>
</dbReference>
<proteinExistence type="predicted"/>
<comment type="caution">
    <text evidence="2">The sequence shown here is derived from an EMBL/GenBank/DDBJ whole genome shotgun (WGS) entry which is preliminary data.</text>
</comment>
<name>A0ABW3ZKI1_9RHOB</name>
<dbReference type="EMBL" id="JBHTMU010000028">
    <property type="protein sequence ID" value="MFD1343661.1"/>
    <property type="molecule type" value="Genomic_DNA"/>
</dbReference>
<keyword evidence="3" id="KW-1185">Reference proteome</keyword>
<evidence type="ECO:0000313" key="3">
    <source>
        <dbReference type="Proteomes" id="UP001597135"/>
    </source>
</evidence>
<evidence type="ECO:0000313" key="2">
    <source>
        <dbReference type="EMBL" id="MFD1343661.1"/>
    </source>
</evidence>
<feature type="chain" id="PRO_5047462544" evidence="1">
    <location>
        <begin position="27"/>
        <end position="107"/>
    </location>
</feature>
<keyword evidence="1" id="KW-0732">Signal</keyword>
<reference evidence="3" key="1">
    <citation type="journal article" date="2019" name="Int. J. Syst. Evol. Microbiol.">
        <title>The Global Catalogue of Microorganisms (GCM) 10K type strain sequencing project: providing services to taxonomists for standard genome sequencing and annotation.</title>
        <authorList>
            <consortium name="The Broad Institute Genomics Platform"/>
            <consortium name="The Broad Institute Genome Sequencing Center for Infectious Disease"/>
            <person name="Wu L."/>
            <person name="Ma J."/>
        </authorList>
    </citation>
    <scope>NUCLEOTIDE SEQUENCE [LARGE SCALE GENOMIC DNA]</scope>
    <source>
        <strain evidence="3">CCUG 62953</strain>
    </source>
</reference>
<dbReference type="PROSITE" id="PS51257">
    <property type="entry name" value="PROKAR_LIPOPROTEIN"/>
    <property type="match status" value="1"/>
</dbReference>
<accession>A0ABW3ZKI1</accession>
<dbReference type="RefSeq" id="WP_386804803.1">
    <property type="nucleotide sequence ID" value="NZ_JBHTMU010000028.1"/>
</dbReference>